<comment type="function">
    <text evidence="6">Cell division inhibitor that blocks the formation of polar Z ring septums. Rapidly oscillates between the poles of the cell to destabilize FtsZ filaments that have formed before they mature into polar Z rings. Prevents FtsZ polymerization.</text>
</comment>
<keyword evidence="4 6" id="KW-0131">Cell cycle</keyword>
<dbReference type="SUPFAM" id="SSF63848">
    <property type="entry name" value="Cell-division inhibitor MinC, C-terminal domain"/>
    <property type="match status" value="1"/>
</dbReference>
<dbReference type="AlphaFoldDB" id="I8AIN8"/>
<dbReference type="Gene3D" id="3.30.160.540">
    <property type="match status" value="1"/>
</dbReference>
<evidence type="ECO:0000256" key="4">
    <source>
        <dbReference type="ARBA" id="ARBA00023306"/>
    </source>
</evidence>
<dbReference type="PANTHER" id="PTHR34108:SF1">
    <property type="entry name" value="SEPTUM SITE-DETERMINING PROTEIN MINC"/>
    <property type="match status" value="1"/>
</dbReference>
<dbReference type="InterPro" id="IPR013033">
    <property type="entry name" value="MinC"/>
</dbReference>
<dbReference type="EMBL" id="AKKV01000026">
    <property type="protein sequence ID" value="EIT85339.1"/>
    <property type="molecule type" value="Genomic_DNA"/>
</dbReference>
<feature type="domain" description="Septum formation inhibitor MinC C-terminal" evidence="7">
    <location>
        <begin position="110"/>
        <end position="208"/>
    </location>
</feature>
<keyword evidence="10" id="KW-1185">Reference proteome</keyword>
<keyword evidence="2 6" id="KW-0132">Cell division</keyword>
<dbReference type="PATRIC" id="fig|1196324.3.peg.2333"/>
<protein>
    <recommendedName>
        <fullName evidence="6">Probable septum site-determining protein MinC</fullName>
    </recommendedName>
</protein>
<proteinExistence type="inferred from homology"/>
<evidence type="ECO:0000256" key="2">
    <source>
        <dbReference type="ARBA" id="ARBA00022618"/>
    </source>
</evidence>
<evidence type="ECO:0000256" key="5">
    <source>
        <dbReference type="ARBA" id="ARBA00046874"/>
    </source>
</evidence>
<dbReference type="InterPro" id="IPR036145">
    <property type="entry name" value="MinC_C_sf"/>
</dbReference>
<dbReference type="Proteomes" id="UP000004080">
    <property type="component" value="Unassembled WGS sequence"/>
</dbReference>
<evidence type="ECO:0000313" key="10">
    <source>
        <dbReference type="Proteomes" id="UP000004080"/>
    </source>
</evidence>
<dbReference type="GO" id="GO:0000917">
    <property type="term" value="P:division septum assembly"/>
    <property type="evidence" value="ECO:0007669"/>
    <property type="project" value="UniProtKB-KW"/>
</dbReference>
<dbReference type="RefSeq" id="WP_007202357.1">
    <property type="nucleotide sequence ID" value="NZ_AKKV01000026.1"/>
</dbReference>
<accession>I8AIN8</accession>
<dbReference type="InterPro" id="IPR016098">
    <property type="entry name" value="CAP/MinC_C"/>
</dbReference>
<evidence type="ECO:0000256" key="1">
    <source>
        <dbReference type="ARBA" id="ARBA00006291"/>
    </source>
</evidence>
<dbReference type="Gene3D" id="2.160.20.70">
    <property type="match status" value="1"/>
</dbReference>
<sequence>MTQKLQHNVTIKGTKDGLVLLLDDLCAYSQLIEELNSKLSDANSQLLNGPLFSVVVKTGNRYVTEEQRQQITAIIEQRDNLRIKRLESNVMTVEEAEHLRKEAQIVRASKIVRSGQVERVQGDLLLIGDVNPGGTVEATGNIFILGSLKGIAHSGCDGDRETIIAASDMRPSQLRIADVLSLAPDQYETTGHEMECAFISDDENRIEIDTIRKIHRIRPNLNRL</sequence>
<name>I8AIN8_9BACL</name>
<dbReference type="STRING" id="1196324.A374_11365"/>
<organism evidence="9 10">
    <name type="scientific">Fictibacillus macauensis ZFHKF-1</name>
    <dbReference type="NCBI Taxonomy" id="1196324"/>
    <lineage>
        <taxon>Bacteria</taxon>
        <taxon>Bacillati</taxon>
        <taxon>Bacillota</taxon>
        <taxon>Bacilli</taxon>
        <taxon>Bacillales</taxon>
        <taxon>Fictibacillaceae</taxon>
        <taxon>Fictibacillus</taxon>
    </lineage>
</organism>
<dbReference type="NCBIfam" id="TIGR01222">
    <property type="entry name" value="minC"/>
    <property type="match status" value="1"/>
</dbReference>
<dbReference type="OrthoDB" id="9790810at2"/>
<dbReference type="HAMAP" id="MF_00267">
    <property type="entry name" value="MinC"/>
    <property type="match status" value="1"/>
</dbReference>
<comment type="similarity">
    <text evidence="1 6">Belongs to the MinC family.</text>
</comment>
<comment type="subunit">
    <text evidence="5 6">Interacts with MinD and FtsZ.</text>
</comment>
<evidence type="ECO:0000256" key="6">
    <source>
        <dbReference type="HAMAP-Rule" id="MF_00267"/>
    </source>
</evidence>
<evidence type="ECO:0000313" key="9">
    <source>
        <dbReference type="EMBL" id="EIT85339.1"/>
    </source>
</evidence>
<feature type="domain" description="Septum site-determining protein MinC N-terminal" evidence="8">
    <location>
        <begin position="9"/>
        <end position="85"/>
    </location>
</feature>
<evidence type="ECO:0000259" key="7">
    <source>
        <dbReference type="Pfam" id="PF03775"/>
    </source>
</evidence>
<dbReference type="InterPro" id="IPR005526">
    <property type="entry name" value="Septum_form_inhib_MinC_C"/>
</dbReference>
<reference evidence="9 10" key="1">
    <citation type="journal article" date="2012" name="J. Bacteriol.">
        <title>Genome of Bacillus macauensis ZFHKF-1, a Long-Chain-Forming Bacterium.</title>
        <authorList>
            <person name="Cai L."/>
            <person name="Zhang T."/>
        </authorList>
    </citation>
    <scope>NUCLEOTIDE SEQUENCE [LARGE SCALE GENOMIC DNA]</scope>
    <source>
        <strain evidence="9 10">ZFHKF-1</strain>
    </source>
</reference>
<dbReference type="PANTHER" id="PTHR34108">
    <property type="entry name" value="SEPTUM SITE-DETERMINING PROTEIN MINC"/>
    <property type="match status" value="1"/>
</dbReference>
<dbReference type="Pfam" id="PF03775">
    <property type="entry name" value="MinC_C"/>
    <property type="match status" value="1"/>
</dbReference>
<dbReference type="GO" id="GO:0000902">
    <property type="term" value="P:cell morphogenesis"/>
    <property type="evidence" value="ECO:0007669"/>
    <property type="project" value="InterPro"/>
</dbReference>
<gene>
    <name evidence="6 9" type="primary">minC</name>
    <name evidence="9" type="ORF">A374_11365</name>
</gene>
<dbReference type="eggNOG" id="COG0850">
    <property type="taxonomic scope" value="Bacteria"/>
</dbReference>
<comment type="caution">
    <text evidence="9">The sequence shown here is derived from an EMBL/GenBank/DDBJ whole genome shotgun (WGS) entry which is preliminary data.</text>
</comment>
<dbReference type="GO" id="GO:1901891">
    <property type="term" value="P:regulation of cell septum assembly"/>
    <property type="evidence" value="ECO:0007669"/>
    <property type="project" value="InterPro"/>
</dbReference>
<evidence type="ECO:0000256" key="3">
    <source>
        <dbReference type="ARBA" id="ARBA00023210"/>
    </source>
</evidence>
<dbReference type="Pfam" id="PF22642">
    <property type="entry name" value="MinC_N_1"/>
    <property type="match status" value="1"/>
</dbReference>
<dbReference type="InterPro" id="IPR055219">
    <property type="entry name" value="MinC_N_1"/>
</dbReference>
<evidence type="ECO:0000259" key="8">
    <source>
        <dbReference type="Pfam" id="PF22642"/>
    </source>
</evidence>
<keyword evidence="3 6" id="KW-0717">Septation</keyword>